<dbReference type="EMBL" id="FOXU01000003">
    <property type="protein sequence ID" value="SFQ47932.1"/>
    <property type="molecule type" value="Genomic_DNA"/>
</dbReference>
<dbReference type="OrthoDB" id="2968679at2"/>
<dbReference type="GO" id="GO:0030420">
    <property type="term" value="P:establishment of competence for transformation"/>
    <property type="evidence" value="ECO:0007669"/>
    <property type="project" value="UniProtKB-KW"/>
</dbReference>
<evidence type="ECO:0000313" key="5">
    <source>
        <dbReference type="Proteomes" id="UP000198734"/>
    </source>
</evidence>
<comment type="subcellular location">
    <subcellularLocation>
        <location evidence="1">Cell surface</location>
    </subcellularLocation>
</comment>
<proteinExistence type="predicted"/>
<sequence>MRKHWNTEKGITLVELVAALALASIVMLLVYSVLMTGTKQYKNQLEKNNQLTDISYVLKVITRDIRKTENPQLISNSEINLNGNNYSKSGDNITRNGVVIASSVERFDIKEDDGKWIIEIKSSEQKGIKKTEIYLRTGDE</sequence>
<evidence type="ECO:0000256" key="3">
    <source>
        <dbReference type="SAM" id="Phobius"/>
    </source>
</evidence>
<dbReference type="RefSeq" id="WP_093536995.1">
    <property type="nucleotide sequence ID" value="NZ_FOXU01000003.1"/>
</dbReference>
<dbReference type="Pfam" id="PF07963">
    <property type="entry name" value="N_methyl"/>
    <property type="match status" value="1"/>
</dbReference>
<gene>
    <name evidence="4" type="ORF">SAMN05421670_2265</name>
</gene>
<keyword evidence="5" id="KW-1185">Reference proteome</keyword>
<keyword evidence="2" id="KW-0178">Competence</keyword>
<evidence type="ECO:0000313" key="4">
    <source>
        <dbReference type="EMBL" id="SFQ47932.1"/>
    </source>
</evidence>
<dbReference type="InterPro" id="IPR012902">
    <property type="entry name" value="N_methyl_site"/>
</dbReference>
<reference evidence="5" key="1">
    <citation type="submission" date="2016-10" db="EMBL/GenBank/DDBJ databases">
        <authorList>
            <person name="Varghese N."/>
            <person name="Submissions S."/>
        </authorList>
    </citation>
    <scope>NUCLEOTIDE SEQUENCE [LARGE SCALE GENOMIC DNA]</scope>
    <source>
        <strain evidence="5">DSM 11706</strain>
    </source>
</reference>
<evidence type="ECO:0000256" key="1">
    <source>
        <dbReference type="ARBA" id="ARBA00004241"/>
    </source>
</evidence>
<dbReference type="NCBIfam" id="TIGR02532">
    <property type="entry name" value="IV_pilin_GFxxxE"/>
    <property type="match status" value="1"/>
</dbReference>
<dbReference type="GO" id="GO:0009986">
    <property type="term" value="C:cell surface"/>
    <property type="evidence" value="ECO:0007669"/>
    <property type="project" value="UniProtKB-SubCell"/>
</dbReference>
<feature type="transmembrane region" description="Helical" evidence="3">
    <location>
        <begin position="12"/>
        <end position="34"/>
    </location>
</feature>
<organism evidence="4 5">
    <name type="scientific">Psychrobacillus psychrotolerans</name>
    <dbReference type="NCBI Taxonomy" id="126156"/>
    <lineage>
        <taxon>Bacteria</taxon>
        <taxon>Bacillati</taxon>
        <taxon>Bacillota</taxon>
        <taxon>Bacilli</taxon>
        <taxon>Bacillales</taxon>
        <taxon>Bacillaceae</taxon>
        <taxon>Psychrobacillus</taxon>
    </lineage>
</organism>
<keyword evidence="3" id="KW-1133">Transmembrane helix</keyword>
<dbReference type="Proteomes" id="UP000198734">
    <property type="component" value="Unassembled WGS sequence"/>
</dbReference>
<dbReference type="STRING" id="126156.SAMN05421670_2265"/>
<protein>
    <submittedName>
        <fullName evidence="4">Prepilin-type N-terminal cleavage/methylation domain-containing protein</fullName>
    </submittedName>
</protein>
<name>A0A1I5YUT2_9BACI</name>
<accession>A0A1I5YUT2</accession>
<dbReference type="AlphaFoldDB" id="A0A1I5YUT2"/>
<evidence type="ECO:0000256" key="2">
    <source>
        <dbReference type="ARBA" id="ARBA00023287"/>
    </source>
</evidence>
<keyword evidence="3" id="KW-0812">Transmembrane</keyword>
<keyword evidence="3" id="KW-0472">Membrane</keyword>
<dbReference type="PROSITE" id="PS00409">
    <property type="entry name" value="PROKAR_NTER_METHYL"/>
    <property type="match status" value="1"/>
</dbReference>